<keyword evidence="6" id="KW-1185">Reference proteome</keyword>
<feature type="binding site" evidence="4">
    <location>
        <position position="217"/>
    </location>
    <ligand>
        <name>3-dehydroquinate</name>
        <dbReference type="ChEBI" id="CHEBI:32364"/>
    </ligand>
</feature>
<dbReference type="HAMAP" id="MF_00214">
    <property type="entry name" value="AroD"/>
    <property type="match status" value="1"/>
</dbReference>
<comment type="catalytic activity">
    <reaction evidence="1 4">
        <text>3-dehydroquinate = 3-dehydroshikimate + H2O</text>
        <dbReference type="Rhea" id="RHEA:21096"/>
        <dbReference type="ChEBI" id="CHEBI:15377"/>
        <dbReference type="ChEBI" id="CHEBI:16630"/>
        <dbReference type="ChEBI" id="CHEBI:32364"/>
        <dbReference type="EC" id="4.2.1.10"/>
    </reaction>
</comment>
<protein>
    <recommendedName>
        <fullName evidence="4">3-dehydroquinate dehydratase</fullName>
        <shortName evidence="4">3-dehydroquinase</shortName>
        <ecNumber evidence="4">4.2.1.10</ecNumber>
    </recommendedName>
    <alternativeName>
        <fullName evidence="4">Type I DHQase</fullName>
    </alternativeName>
    <alternativeName>
        <fullName evidence="4">Type I dehydroquinase</fullName>
        <shortName evidence="4">DHQ1</shortName>
    </alternativeName>
</protein>
<feature type="binding site" evidence="4">
    <location>
        <position position="236"/>
    </location>
    <ligand>
        <name>3-dehydroquinate</name>
        <dbReference type="ChEBI" id="CHEBI:32364"/>
    </ligand>
</feature>
<dbReference type="GO" id="GO:0008652">
    <property type="term" value="P:amino acid biosynthetic process"/>
    <property type="evidence" value="ECO:0007669"/>
    <property type="project" value="UniProtKB-KW"/>
</dbReference>
<dbReference type="OrthoDB" id="9813659at2"/>
<sequence length="260" mass="28313">MSFSRSIHLARKSLAADQEPLVCTPLVGATEEAVARELAVILPKRPDLLEWRVDFFSGIADSGRVVALGQMIQQQAGSIPLIFTRRSIREGGQPIPLTEEQVFELYAAVCGAGCVDLFDYELSIEARYFRQAVALAKATDCRLIASYHNFQETPDAPTLVAQFIAMEHAGADVAKIAVMPKDLRDVLTLLEATLTARHRISLPIISMSMGAYGSLSRLFGWLFGSSVSFAVGEQSSAPGQIPIEQLQTVVQILQHALKGQ</sequence>
<feature type="active site" description="Proton donor/acceptor" evidence="4">
    <location>
        <position position="148"/>
    </location>
</feature>
<keyword evidence="4" id="KW-0057">Aromatic amino acid biosynthesis</keyword>
<organism evidence="5 6">
    <name type="scientific">Candidatus Competibacter denitrificans Run_A_D11</name>
    <dbReference type="NCBI Taxonomy" id="1400863"/>
    <lineage>
        <taxon>Bacteria</taxon>
        <taxon>Pseudomonadati</taxon>
        <taxon>Pseudomonadota</taxon>
        <taxon>Gammaproteobacteria</taxon>
        <taxon>Candidatus Competibacteraceae</taxon>
        <taxon>Candidatus Competibacter</taxon>
    </lineage>
</organism>
<reference evidence="5" key="1">
    <citation type="submission" date="2013-07" db="EMBL/GenBank/DDBJ databases">
        <authorList>
            <person name="McIlroy S."/>
        </authorList>
    </citation>
    <scope>NUCLEOTIDE SEQUENCE [LARGE SCALE GENOMIC DNA]</scope>
    <source>
        <strain evidence="5">Run_A_D11</strain>
    </source>
</reference>
<gene>
    <name evidence="4 5" type="primary">aroD</name>
    <name evidence="5" type="ORF">BN873_470084</name>
</gene>
<dbReference type="RefSeq" id="WP_048673990.1">
    <property type="nucleotide sequence ID" value="NZ_CBTJ020000055.1"/>
</dbReference>
<dbReference type="Pfam" id="PF01487">
    <property type="entry name" value="DHquinase_I"/>
    <property type="match status" value="1"/>
</dbReference>
<comment type="pathway">
    <text evidence="4">Metabolic intermediate biosynthesis; chorismate biosynthesis; chorismate from D-erythrose 4-phosphate and phosphoenolpyruvate: step 3/7.</text>
</comment>
<dbReference type="PANTHER" id="PTHR43699:SF1">
    <property type="entry name" value="3-DEHYDROQUINATE DEHYDRATASE"/>
    <property type="match status" value="1"/>
</dbReference>
<comment type="caution">
    <text evidence="4">Lacks conserved residue(s) required for the propagation of feature annotation.</text>
</comment>
<keyword evidence="3 4" id="KW-0704">Schiff base</keyword>
<dbReference type="STRING" id="1400863.BN873_470084"/>
<dbReference type="UniPathway" id="UPA00053">
    <property type="reaction ID" value="UER00086"/>
</dbReference>
<dbReference type="NCBIfam" id="TIGR01093">
    <property type="entry name" value="aroD"/>
    <property type="match status" value="1"/>
</dbReference>
<dbReference type="GO" id="GO:0003855">
    <property type="term" value="F:3-dehydroquinate dehydratase activity"/>
    <property type="evidence" value="ECO:0007669"/>
    <property type="project" value="UniProtKB-UniRule"/>
</dbReference>
<comment type="function">
    <text evidence="4">Involved in the third step of the chorismate pathway, which leads to the biosynthesis of aromatic amino acids. Catalyzes the cis-dehydration of 3-dehydroquinate (DHQ) and introduces the first double bond of the aromatic ring to yield 3-dehydroshikimate.</text>
</comment>
<dbReference type="GO" id="GO:0046279">
    <property type="term" value="P:3,4-dihydroxybenzoate biosynthetic process"/>
    <property type="evidence" value="ECO:0007669"/>
    <property type="project" value="UniProtKB-ARBA"/>
</dbReference>
<dbReference type="InterPro" id="IPR001381">
    <property type="entry name" value="DHquinase_I"/>
</dbReference>
<evidence type="ECO:0000256" key="2">
    <source>
        <dbReference type="ARBA" id="ARBA00023239"/>
    </source>
</evidence>
<feature type="active site" description="Schiff-base intermediate with substrate" evidence="4">
    <location>
        <position position="175"/>
    </location>
</feature>
<keyword evidence="2 4" id="KW-0456">Lyase</keyword>
<proteinExistence type="inferred from homology"/>
<dbReference type="FunFam" id="3.20.20.70:FF:000047">
    <property type="entry name" value="3-dehydroquinate dehydratase"/>
    <property type="match status" value="1"/>
</dbReference>
<dbReference type="AlphaFoldDB" id="W6M6N4"/>
<name>W6M6N4_9GAMM</name>
<dbReference type="GO" id="GO:0009073">
    <property type="term" value="P:aromatic amino acid family biosynthetic process"/>
    <property type="evidence" value="ECO:0007669"/>
    <property type="project" value="UniProtKB-KW"/>
</dbReference>
<feature type="binding site" evidence="4">
    <location>
        <position position="240"/>
    </location>
    <ligand>
        <name>3-dehydroquinate</name>
        <dbReference type="ChEBI" id="CHEBI:32364"/>
    </ligand>
</feature>
<dbReference type="CDD" id="cd00502">
    <property type="entry name" value="DHQase_I"/>
    <property type="match status" value="1"/>
</dbReference>
<evidence type="ECO:0000256" key="1">
    <source>
        <dbReference type="ARBA" id="ARBA00001864"/>
    </source>
</evidence>
<dbReference type="PANTHER" id="PTHR43699">
    <property type="entry name" value="3-DEHYDROQUINATE DEHYDRATASE"/>
    <property type="match status" value="1"/>
</dbReference>
<comment type="similarity">
    <text evidence="4">Belongs to the type-I 3-dehydroquinase family.</text>
</comment>
<comment type="subunit">
    <text evidence="4">Homodimer.</text>
</comment>
<dbReference type="EMBL" id="CBTJ020000055">
    <property type="protein sequence ID" value="CDI03342.1"/>
    <property type="molecule type" value="Genomic_DNA"/>
</dbReference>
<reference evidence="5" key="2">
    <citation type="submission" date="2014-03" db="EMBL/GenBank/DDBJ databases">
        <title>Candidatus Competibacter-lineage genomes retrieved from metagenomes reveal functional metabolic diversity.</title>
        <authorList>
            <person name="McIlroy S.J."/>
            <person name="Albertsen M."/>
            <person name="Andresen E.K."/>
            <person name="Saunders A.M."/>
            <person name="Kristiansen R."/>
            <person name="Stokholm-Bjerregaard M."/>
            <person name="Nielsen K.L."/>
            <person name="Nielsen P.H."/>
        </authorList>
    </citation>
    <scope>NUCLEOTIDE SEQUENCE</scope>
    <source>
        <strain evidence="5">Run_A_D11</strain>
    </source>
</reference>
<dbReference type="Gene3D" id="3.20.20.70">
    <property type="entry name" value="Aldolase class I"/>
    <property type="match status" value="1"/>
</dbReference>
<dbReference type="InterPro" id="IPR013785">
    <property type="entry name" value="Aldolase_TIM"/>
</dbReference>
<evidence type="ECO:0000313" key="6">
    <source>
        <dbReference type="Proteomes" id="UP000035760"/>
    </source>
</evidence>
<dbReference type="SUPFAM" id="SSF51569">
    <property type="entry name" value="Aldolase"/>
    <property type="match status" value="1"/>
</dbReference>
<dbReference type="InterPro" id="IPR050146">
    <property type="entry name" value="Type-I_3-dehydroquinase"/>
</dbReference>
<dbReference type="EC" id="4.2.1.10" evidence="4"/>
<keyword evidence="4" id="KW-0028">Amino-acid biosynthesis</keyword>
<feature type="binding site" evidence="4">
    <location>
        <position position="86"/>
    </location>
    <ligand>
        <name>3-dehydroquinate</name>
        <dbReference type="ChEBI" id="CHEBI:32364"/>
    </ligand>
</feature>
<evidence type="ECO:0000256" key="4">
    <source>
        <dbReference type="HAMAP-Rule" id="MF_00214"/>
    </source>
</evidence>
<evidence type="ECO:0000256" key="3">
    <source>
        <dbReference type="ARBA" id="ARBA00023270"/>
    </source>
</evidence>
<evidence type="ECO:0000313" key="5">
    <source>
        <dbReference type="EMBL" id="CDI03342.1"/>
    </source>
</evidence>
<comment type="caution">
    <text evidence="5">The sequence shown here is derived from an EMBL/GenBank/DDBJ whole genome shotgun (WGS) entry which is preliminary data.</text>
</comment>
<dbReference type="GO" id="GO:0009423">
    <property type="term" value="P:chorismate biosynthetic process"/>
    <property type="evidence" value="ECO:0007669"/>
    <property type="project" value="UniProtKB-UniRule"/>
</dbReference>
<accession>W6M6N4</accession>
<dbReference type="Proteomes" id="UP000035760">
    <property type="component" value="Unassembled WGS sequence"/>
</dbReference>
<feature type="binding site" evidence="4">
    <location>
        <begin position="50"/>
        <end position="52"/>
    </location>
    <ligand>
        <name>3-dehydroquinate</name>
        <dbReference type="ChEBI" id="CHEBI:32364"/>
    </ligand>
</feature>